<dbReference type="Proteomes" id="UP001623349">
    <property type="component" value="Unassembled WGS sequence"/>
</dbReference>
<reference evidence="1 2" key="1">
    <citation type="submission" date="2024-08" db="EMBL/GenBank/DDBJ databases">
        <title>The draft genome of Apodemus speciosus.</title>
        <authorList>
            <person name="Nabeshima K."/>
            <person name="Suzuki S."/>
            <person name="Onuma M."/>
        </authorList>
    </citation>
    <scope>NUCLEOTIDE SEQUENCE [LARGE SCALE GENOMIC DNA]</scope>
    <source>
        <strain evidence="1">IB14-021</strain>
    </source>
</reference>
<gene>
    <name evidence="1" type="ORF">APTSU1_001426700</name>
</gene>
<name>A0ABQ0FIG0_APOSI</name>
<evidence type="ECO:0000313" key="2">
    <source>
        <dbReference type="Proteomes" id="UP001623349"/>
    </source>
</evidence>
<comment type="caution">
    <text evidence="1">The sequence shown here is derived from an EMBL/GenBank/DDBJ whole genome shotgun (WGS) entry which is preliminary data.</text>
</comment>
<dbReference type="EMBL" id="BAAFST010000014">
    <property type="protein sequence ID" value="GAB1299031.1"/>
    <property type="molecule type" value="Genomic_DNA"/>
</dbReference>
<sequence>MVHAQRPLWPVRYCKLRVFSGSTVAAPEEEPFEVWLEQATERAKE</sequence>
<organism evidence="1 2">
    <name type="scientific">Apodemus speciosus</name>
    <name type="common">Large Japanese field mouse</name>
    <dbReference type="NCBI Taxonomy" id="105296"/>
    <lineage>
        <taxon>Eukaryota</taxon>
        <taxon>Metazoa</taxon>
        <taxon>Chordata</taxon>
        <taxon>Craniata</taxon>
        <taxon>Vertebrata</taxon>
        <taxon>Euteleostomi</taxon>
        <taxon>Mammalia</taxon>
        <taxon>Eutheria</taxon>
        <taxon>Euarchontoglires</taxon>
        <taxon>Glires</taxon>
        <taxon>Rodentia</taxon>
        <taxon>Myomorpha</taxon>
        <taxon>Muroidea</taxon>
        <taxon>Muridae</taxon>
        <taxon>Murinae</taxon>
        <taxon>Apodemus</taxon>
    </lineage>
</organism>
<proteinExistence type="predicted"/>
<keyword evidence="2" id="KW-1185">Reference proteome</keyword>
<protein>
    <submittedName>
        <fullName evidence="1">Paraneoplastic antigen Ma2 homolog</fullName>
    </submittedName>
</protein>
<evidence type="ECO:0000313" key="1">
    <source>
        <dbReference type="EMBL" id="GAB1299031.1"/>
    </source>
</evidence>
<accession>A0ABQ0FIG0</accession>